<dbReference type="InterPro" id="IPR016166">
    <property type="entry name" value="FAD-bd_PCMH"/>
</dbReference>
<dbReference type="SMART" id="SM01092">
    <property type="entry name" value="CO_deh_flav_C"/>
    <property type="match status" value="1"/>
</dbReference>
<keyword evidence="2" id="KW-0274">FAD</keyword>
<evidence type="ECO:0000259" key="3">
    <source>
        <dbReference type="PROSITE" id="PS51387"/>
    </source>
</evidence>
<dbReference type="InterPro" id="IPR016167">
    <property type="entry name" value="FAD-bd_PCMH_sub1"/>
</dbReference>
<keyword evidence="1" id="KW-0285">Flavoprotein</keyword>
<organism evidence="4 5">
    <name type="scientific">Gemmobacter lanyuensis</name>
    <dbReference type="NCBI Taxonomy" id="1054497"/>
    <lineage>
        <taxon>Bacteria</taxon>
        <taxon>Pseudomonadati</taxon>
        <taxon>Pseudomonadota</taxon>
        <taxon>Alphaproteobacteria</taxon>
        <taxon>Rhodobacterales</taxon>
        <taxon>Paracoccaceae</taxon>
        <taxon>Gemmobacter</taxon>
    </lineage>
</organism>
<keyword evidence="5" id="KW-1185">Reference proteome</keyword>
<name>A0A918IT51_9RHOB</name>
<evidence type="ECO:0000313" key="4">
    <source>
        <dbReference type="EMBL" id="GGW26639.1"/>
    </source>
</evidence>
<dbReference type="InterPro" id="IPR002346">
    <property type="entry name" value="Mopterin_DH_FAD-bd"/>
</dbReference>
<dbReference type="PANTHER" id="PTHR42659">
    <property type="entry name" value="XANTHINE DEHYDROGENASE SUBUNIT C-RELATED"/>
    <property type="match status" value="1"/>
</dbReference>
<dbReference type="InterPro" id="IPR036318">
    <property type="entry name" value="FAD-bd_PCMH-like_sf"/>
</dbReference>
<dbReference type="GO" id="GO:0071949">
    <property type="term" value="F:FAD binding"/>
    <property type="evidence" value="ECO:0007669"/>
    <property type="project" value="InterPro"/>
</dbReference>
<dbReference type="RefSeq" id="WP_189633090.1">
    <property type="nucleotide sequence ID" value="NZ_BMYQ01000002.1"/>
</dbReference>
<gene>
    <name evidence="4" type="ORF">GCM10011452_13720</name>
</gene>
<evidence type="ECO:0000256" key="1">
    <source>
        <dbReference type="ARBA" id="ARBA00022630"/>
    </source>
</evidence>
<evidence type="ECO:0000256" key="2">
    <source>
        <dbReference type="ARBA" id="ARBA00022827"/>
    </source>
</evidence>
<reference evidence="4" key="2">
    <citation type="submission" date="2020-09" db="EMBL/GenBank/DDBJ databases">
        <authorList>
            <person name="Sun Q."/>
            <person name="Kim S."/>
        </authorList>
    </citation>
    <scope>NUCLEOTIDE SEQUENCE</scope>
    <source>
        <strain evidence="4">KCTC 23714</strain>
    </source>
</reference>
<dbReference type="InterPro" id="IPR016169">
    <property type="entry name" value="FAD-bd_PCMH_sub2"/>
</dbReference>
<comment type="caution">
    <text evidence="4">The sequence shown here is derived from an EMBL/GenBank/DDBJ whole genome shotgun (WGS) entry which is preliminary data.</text>
</comment>
<dbReference type="EMBL" id="BMYQ01000002">
    <property type="protein sequence ID" value="GGW26639.1"/>
    <property type="molecule type" value="Genomic_DNA"/>
</dbReference>
<dbReference type="PROSITE" id="PS51387">
    <property type="entry name" value="FAD_PCMH"/>
    <property type="match status" value="1"/>
</dbReference>
<dbReference type="Gene3D" id="3.30.43.10">
    <property type="entry name" value="Uridine Diphospho-n-acetylenolpyruvylglucosamine Reductase, domain 2"/>
    <property type="match status" value="1"/>
</dbReference>
<dbReference type="Pfam" id="PF00941">
    <property type="entry name" value="FAD_binding_5"/>
    <property type="match status" value="1"/>
</dbReference>
<proteinExistence type="predicted"/>
<feature type="domain" description="FAD-binding PCMH-type" evidence="3">
    <location>
        <begin position="1"/>
        <end position="165"/>
    </location>
</feature>
<dbReference type="GO" id="GO:0016491">
    <property type="term" value="F:oxidoreductase activity"/>
    <property type="evidence" value="ECO:0007669"/>
    <property type="project" value="InterPro"/>
</dbReference>
<dbReference type="SUPFAM" id="SSF56176">
    <property type="entry name" value="FAD-binding/transporter-associated domain-like"/>
    <property type="match status" value="1"/>
</dbReference>
<dbReference type="Pfam" id="PF03450">
    <property type="entry name" value="CO_deh_flav_C"/>
    <property type="match status" value="1"/>
</dbReference>
<dbReference type="SUPFAM" id="SSF55447">
    <property type="entry name" value="CO dehydrogenase flavoprotein C-terminal domain-like"/>
    <property type="match status" value="1"/>
</dbReference>
<dbReference type="InterPro" id="IPR051312">
    <property type="entry name" value="Diverse_Substr_Oxidored"/>
</dbReference>
<dbReference type="Gene3D" id="3.30.390.50">
    <property type="entry name" value="CO dehydrogenase flavoprotein, C-terminal domain"/>
    <property type="match status" value="1"/>
</dbReference>
<reference evidence="4" key="1">
    <citation type="journal article" date="2014" name="Int. J. Syst. Evol. Microbiol.">
        <title>Complete genome sequence of Corynebacterium casei LMG S-19264T (=DSM 44701T), isolated from a smear-ripened cheese.</title>
        <authorList>
            <consortium name="US DOE Joint Genome Institute (JGI-PGF)"/>
            <person name="Walter F."/>
            <person name="Albersmeier A."/>
            <person name="Kalinowski J."/>
            <person name="Ruckert C."/>
        </authorList>
    </citation>
    <scope>NUCLEOTIDE SEQUENCE</scope>
    <source>
        <strain evidence="4">KCTC 23714</strain>
    </source>
</reference>
<dbReference type="Gene3D" id="3.30.465.10">
    <property type="match status" value="1"/>
</dbReference>
<dbReference type="InterPro" id="IPR036683">
    <property type="entry name" value="CO_DH_flav_C_dom_sf"/>
</dbReference>
<evidence type="ECO:0000313" key="5">
    <source>
        <dbReference type="Proteomes" id="UP000628984"/>
    </source>
</evidence>
<dbReference type="InterPro" id="IPR005107">
    <property type="entry name" value="CO_DH_flav_C"/>
</dbReference>
<sequence>MTDYARPHSFAHAFDLMAAGEWRLLAGGTDLYPATSARSLPFAALDISDLPGVTGITRTAAGLRIGAATPWSDLQADLPRALMQAARQVGGWQVQTAGTLGGNLCNASPAADGVPPLLVLEAEVELTGPRGQRRLPVEQFLTGPRQTALAPDEILTAVHLPPRAGDSAFVKLGARAHLVISIAMAAARVRVAAGRLAEVVLAIGACAPTARRLRAIETRLIGLTPTEAARQITPPALAPHVAPLDDIRASAAYRVEAGAEILRRALVEAAG</sequence>
<accession>A0A918IT51</accession>
<dbReference type="PANTHER" id="PTHR42659:SF9">
    <property type="entry name" value="XANTHINE DEHYDROGENASE FAD-BINDING SUBUNIT XDHB-RELATED"/>
    <property type="match status" value="1"/>
</dbReference>
<dbReference type="AlphaFoldDB" id="A0A918IT51"/>
<protein>
    <submittedName>
        <fullName evidence="4">Xanthine dehydrogenase</fullName>
    </submittedName>
</protein>
<dbReference type="Proteomes" id="UP000628984">
    <property type="component" value="Unassembled WGS sequence"/>
</dbReference>